<organism evidence="1 2">
    <name type="scientific">Acidipropionibacterium acidipropionici (strain ATCC 4875 / DSM 20272 / JCM 6432 / NBRC 12425 / NCIMB 8070 / 4)</name>
    <name type="common">Propionibacterium acidipropionici</name>
    <dbReference type="NCBI Taxonomy" id="1171373"/>
    <lineage>
        <taxon>Bacteria</taxon>
        <taxon>Bacillati</taxon>
        <taxon>Actinomycetota</taxon>
        <taxon>Actinomycetes</taxon>
        <taxon>Propionibacteriales</taxon>
        <taxon>Propionibacteriaceae</taxon>
        <taxon>Acidipropionibacterium</taxon>
    </lineage>
</organism>
<dbReference type="PATRIC" id="fig|1171373.8.peg.1521"/>
<evidence type="ECO:0008006" key="3">
    <source>
        <dbReference type="Google" id="ProtNLM"/>
    </source>
</evidence>
<name>K7SJC4_ACIA4</name>
<proteinExistence type="predicted"/>
<accession>K7SJC4</accession>
<dbReference type="EMBL" id="CP003493">
    <property type="protein sequence ID" value="AFV89350.1"/>
    <property type="molecule type" value="Genomic_DNA"/>
</dbReference>
<dbReference type="STRING" id="1171373.PACID_15370"/>
<dbReference type="KEGG" id="pbo:PACID_15370"/>
<dbReference type="RefSeq" id="WP_015070256.1">
    <property type="nucleotide sequence ID" value="NC_019395.1"/>
</dbReference>
<gene>
    <name evidence="1" type="ordered locus">PACID_15370</name>
</gene>
<evidence type="ECO:0000313" key="2">
    <source>
        <dbReference type="Proteomes" id="UP000000214"/>
    </source>
</evidence>
<dbReference type="HOGENOM" id="CLU_771439_0_0_11"/>
<protein>
    <recommendedName>
        <fullName evidence="3">Minor tail protein</fullName>
    </recommendedName>
</protein>
<dbReference type="Proteomes" id="UP000000214">
    <property type="component" value="Chromosome"/>
</dbReference>
<sequence>MRRASDQFRAAVQGGARQLLEVTSWLGGRRLATLPVVRNSWSVQDADDQDVPGALSFQVPNVPEWRPTAPGHPLAAVGHRFQVRAGVRHGRTTEWVNMGWFLAKRPTPNGDVLNVEGVGLLEIPHRYALWSPYTTQSNFTRGKAVKQLLSMLPVSLDLADETMPAFTAESDRLAAVRDIVDGWPARLWVDDNGVVHVSAPWSATDWNWQVEWVDGPDGTLKDVVLQQDTESMFNGYKVSCTPEGKDTAVSATWTMPEGPWKWGGPYGWVPGSFDSATLGTNVAKLRRVAQEMTLRSLRRVDTYSVTCAPDPRAQMGDIAHVRDRAQGLDFIGRVTSVHHQPSQLEATVAWMRGDR</sequence>
<reference evidence="1 2" key="1">
    <citation type="journal article" date="2012" name="BMC Genomics">
        <title>The genome sequence of Propionibacterium acidipropionici provides insights into its biotechnological and industrial potential.</title>
        <authorList>
            <person name="Parizzi L.P."/>
            <person name="Grassi M.C."/>
            <person name="Llerena L.A."/>
            <person name="Carazzolle M.F."/>
            <person name="Queiroz V.L."/>
            <person name="Lunardi I."/>
            <person name="Zeidler A.F."/>
            <person name="Teixeira P.J."/>
            <person name="Mieczkowski P."/>
            <person name="Rincones J."/>
            <person name="Pereira G.A."/>
        </authorList>
    </citation>
    <scope>NUCLEOTIDE SEQUENCE [LARGE SCALE GENOMIC DNA]</scope>
    <source>
        <strain evidence="2">ATCC 4875 / DSM 20272 / JCM 6432 / NBRC 12425 / NCIMB 8070</strain>
    </source>
</reference>
<evidence type="ECO:0000313" key="1">
    <source>
        <dbReference type="EMBL" id="AFV89350.1"/>
    </source>
</evidence>
<dbReference type="AlphaFoldDB" id="K7SJC4"/>